<reference evidence="5" key="1">
    <citation type="submission" date="2022-10" db="EMBL/GenBank/DDBJ databases">
        <title>The WGS of Solirubrobacter phytolaccae KCTC 29190.</title>
        <authorList>
            <person name="Jiang Z."/>
        </authorList>
    </citation>
    <scope>NUCLEOTIDE SEQUENCE</scope>
    <source>
        <strain evidence="5">KCTC 29190</strain>
    </source>
</reference>
<evidence type="ECO:0000256" key="1">
    <source>
        <dbReference type="ARBA" id="ARBA00022723"/>
    </source>
</evidence>
<dbReference type="GO" id="GO:0016787">
    <property type="term" value="F:hydrolase activity"/>
    <property type="evidence" value="ECO:0007669"/>
    <property type="project" value="UniProtKB-KW"/>
</dbReference>
<dbReference type="SUPFAM" id="SSF55920">
    <property type="entry name" value="Creatinase/aminopeptidase"/>
    <property type="match status" value="1"/>
</dbReference>
<dbReference type="PROSITE" id="PS00491">
    <property type="entry name" value="PROLINE_PEPTIDASE"/>
    <property type="match status" value="1"/>
</dbReference>
<evidence type="ECO:0000256" key="2">
    <source>
        <dbReference type="ARBA" id="ARBA00022801"/>
    </source>
</evidence>
<proteinExistence type="inferred from homology"/>
<dbReference type="Proteomes" id="UP001147653">
    <property type="component" value="Unassembled WGS sequence"/>
</dbReference>
<dbReference type="GO" id="GO:0046872">
    <property type="term" value="F:metal ion binding"/>
    <property type="evidence" value="ECO:0007669"/>
    <property type="project" value="UniProtKB-KW"/>
</dbReference>
<feature type="domain" description="Peptidase M24" evidence="4">
    <location>
        <begin position="98"/>
        <end position="317"/>
    </location>
</feature>
<dbReference type="PANTHER" id="PTHR46112">
    <property type="entry name" value="AMINOPEPTIDASE"/>
    <property type="match status" value="1"/>
</dbReference>
<organism evidence="5 6">
    <name type="scientific">Solirubrobacter phytolaccae</name>
    <dbReference type="NCBI Taxonomy" id="1404360"/>
    <lineage>
        <taxon>Bacteria</taxon>
        <taxon>Bacillati</taxon>
        <taxon>Actinomycetota</taxon>
        <taxon>Thermoleophilia</taxon>
        <taxon>Solirubrobacterales</taxon>
        <taxon>Solirubrobacteraceae</taxon>
        <taxon>Solirubrobacter</taxon>
    </lineage>
</organism>
<accession>A0A9X3N4Q3</accession>
<dbReference type="EMBL" id="JAPDDP010000006">
    <property type="protein sequence ID" value="MDA0179708.1"/>
    <property type="molecule type" value="Genomic_DNA"/>
</dbReference>
<comment type="similarity">
    <text evidence="3">Belongs to the peptidase M24B family.</text>
</comment>
<keyword evidence="6" id="KW-1185">Reference proteome</keyword>
<dbReference type="InterPro" id="IPR001131">
    <property type="entry name" value="Peptidase_M24B_aminopep-P_CS"/>
</dbReference>
<dbReference type="InterPro" id="IPR036005">
    <property type="entry name" value="Creatinase/aminopeptidase-like"/>
</dbReference>
<protein>
    <submittedName>
        <fullName evidence="5">Xaa-Pro peptidase family protein</fullName>
    </submittedName>
</protein>
<dbReference type="InterPro" id="IPR050659">
    <property type="entry name" value="Peptidase_M24B"/>
</dbReference>
<keyword evidence="1 3" id="KW-0479">Metal-binding</keyword>
<dbReference type="RefSeq" id="WP_270024007.1">
    <property type="nucleotide sequence ID" value="NZ_JAPDDP010000006.1"/>
</dbReference>
<dbReference type="Gene3D" id="3.90.230.10">
    <property type="entry name" value="Creatinase/methionine aminopeptidase superfamily"/>
    <property type="match status" value="1"/>
</dbReference>
<evidence type="ECO:0000256" key="3">
    <source>
        <dbReference type="RuleBase" id="RU000590"/>
    </source>
</evidence>
<comment type="caution">
    <text evidence="5">The sequence shown here is derived from an EMBL/GenBank/DDBJ whole genome shotgun (WGS) entry which is preliminary data.</text>
</comment>
<evidence type="ECO:0000313" key="6">
    <source>
        <dbReference type="Proteomes" id="UP001147653"/>
    </source>
</evidence>
<dbReference type="PANTHER" id="PTHR46112:SF2">
    <property type="entry name" value="XAA-PRO AMINOPEPTIDASE P-RELATED"/>
    <property type="match status" value="1"/>
</dbReference>
<gene>
    <name evidence="5" type="ORF">OJ997_05340</name>
</gene>
<dbReference type="Pfam" id="PF00557">
    <property type="entry name" value="Peptidase_M24"/>
    <property type="match status" value="1"/>
</dbReference>
<evidence type="ECO:0000313" key="5">
    <source>
        <dbReference type="EMBL" id="MDA0179708.1"/>
    </source>
</evidence>
<name>A0A9X3N4Q3_9ACTN</name>
<evidence type="ECO:0000259" key="4">
    <source>
        <dbReference type="Pfam" id="PF00557"/>
    </source>
</evidence>
<sequence>MATVSVLDAHSVTPHGIETIDPQALGQDGLIADGWDRLAIEAEVCLRAAQKLDIETALVPPDFPLFLADYFRAAGIELKVDEDEFIQRRRVKSGPELEGIRRAQKAADAAMGVARDLIHELRAGLTSEQVRAAMAKVCEEHGCELSDDAIVSHGEQSARGHDSGSGLIGAGEPVVVDIWPRDKASRCYADMTRTFVAGGGEPPEELAEYHRLTQESLRRVYADLRAGANGRALFERSAEPYIEAGQPTQLTKEPGTVLEDGYFHGLGHGVGLEVHERPFMGRMGDDLLAGEVVTVEPGCYRRGFGGCRLEDLVLVTEDGYEIITEFPYDL</sequence>
<dbReference type="InterPro" id="IPR000994">
    <property type="entry name" value="Pept_M24"/>
</dbReference>
<dbReference type="AlphaFoldDB" id="A0A9X3N4Q3"/>
<keyword evidence="2" id="KW-0378">Hydrolase</keyword>